<dbReference type="Pfam" id="PF00498">
    <property type="entry name" value="FHA"/>
    <property type="match status" value="1"/>
</dbReference>
<dbReference type="AlphaFoldDB" id="A0A0F3GYL8"/>
<name>A0A0F3GYL8_9BACT</name>
<dbReference type="CDD" id="cd00060">
    <property type="entry name" value="FHA"/>
    <property type="match status" value="1"/>
</dbReference>
<dbReference type="SMART" id="SM00240">
    <property type="entry name" value="FHA"/>
    <property type="match status" value="1"/>
</dbReference>
<evidence type="ECO:0000313" key="3">
    <source>
        <dbReference type="Proteomes" id="UP000033423"/>
    </source>
</evidence>
<evidence type="ECO:0000313" key="2">
    <source>
        <dbReference type="EMBL" id="KJU85773.1"/>
    </source>
</evidence>
<dbReference type="SUPFAM" id="SSF49879">
    <property type="entry name" value="SMAD/FHA domain"/>
    <property type="match status" value="1"/>
</dbReference>
<feature type="domain" description="FHA" evidence="1">
    <location>
        <begin position="45"/>
        <end position="95"/>
    </location>
</feature>
<accession>A0A0F3GYL8</accession>
<proteinExistence type="predicted"/>
<gene>
    <name evidence="2" type="ORF">MBAV_002026</name>
</gene>
<dbReference type="Gene3D" id="2.60.200.20">
    <property type="match status" value="1"/>
</dbReference>
<reference evidence="2 3" key="1">
    <citation type="submission" date="2015-02" db="EMBL/GenBank/DDBJ databases">
        <title>Single-cell genomics of uncultivated deep-branching MTB reveals a conserved set of magnetosome genes.</title>
        <authorList>
            <person name="Kolinko S."/>
            <person name="Richter M."/>
            <person name="Glockner F.O."/>
            <person name="Brachmann A."/>
            <person name="Schuler D."/>
        </authorList>
    </citation>
    <scope>NUCLEOTIDE SEQUENCE [LARGE SCALE GENOMIC DNA]</scope>
    <source>
        <strain evidence="2">TM-1</strain>
    </source>
</reference>
<evidence type="ECO:0000259" key="1">
    <source>
        <dbReference type="PROSITE" id="PS50006"/>
    </source>
</evidence>
<dbReference type="PROSITE" id="PS50006">
    <property type="entry name" value="FHA_DOMAIN"/>
    <property type="match status" value="1"/>
</dbReference>
<sequence>MCVRCLGDISGVAVEEDMPSPPQETSPVLVLRASDGKDIIVRDGDVVGRVAVGADVIEQYKTVSRRHVRFTRQDGNWYIEDLNTTNDTYVDDVRLSVGKKVQIAGNQRLTLSSALELTVVI</sequence>
<dbReference type="InterPro" id="IPR008984">
    <property type="entry name" value="SMAD_FHA_dom_sf"/>
</dbReference>
<dbReference type="EMBL" id="LACI01000864">
    <property type="protein sequence ID" value="KJU85773.1"/>
    <property type="molecule type" value="Genomic_DNA"/>
</dbReference>
<dbReference type="InterPro" id="IPR000253">
    <property type="entry name" value="FHA_dom"/>
</dbReference>
<organism evidence="2 3">
    <name type="scientific">Candidatus Magnetobacterium bavaricum</name>
    <dbReference type="NCBI Taxonomy" id="29290"/>
    <lineage>
        <taxon>Bacteria</taxon>
        <taxon>Pseudomonadati</taxon>
        <taxon>Nitrospirota</taxon>
        <taxon>Thermodesulfovibrionia</taxon>
        <taxon>Thermodesulfovibrionales</taxon>
        <taxon>Candidatus Magnetobacteriaceae</taxon>
        <taxon>Candidatus Magnetobacterium</taxon>
    </lineage>
</organism>
<comment type="caution">
    <text evidence="2">The sequence shown here is derived from an EMBL/GenBank/DDBJ whole genome shotgun (WGS) entry which is preliminary data.</text>
</comment>
<keyword evidence="3" id="KW-1185">Reference proteome</keyword>
<protein>
    <submittedName>
        <fullName evidence="2">Forkhead-associated protein</fullName>
    </submittedName>
</protein>
<dbReference type="Proteomes" id="UP000033423">
    <property type="component" value="Unassembled WGS sequence"/>
</dbReference>